<comment type="cofactor">
    <cofactor evidence="1 6">
        <name>Mg(2+)</name>
        <dbReference type="ChEBI" id="CHEBI:18420"/>
    </cofactor>
</comment>
<dbReference type="GO" id="GO:0046872">
    <property type="term" value="F:metal ion binding"/>
    <property type="evidence" value="ECO:0007669"/>
    <property type="project" value="UniProtKB-KW"/>
</dbReference>
<dbReference type="PROSITE" id="PS00629">
    <property type="entry name" value="IMP_1"/>
    <property type="match status" value="1"/>
</dbReference>
<feature type="binding site" evidence="6">
    <location>
        <position position="90"/>
    </location>
    <ligand>
        <name>Mg(2+)</name>
        <dbReference type="ChEBI" id="CHEBI:18420"/>
        <label>2</label>
    </ligand>
</feature>
<feature type="binding site" evidence="6">
    <location>
        <position position="70"/>
    </location>
    <ligand>
        <name>Mg(2+)</name>
        <dbReference type="ChEBI" id="CHEBI:18420"/>
        <label>1</label>
        <note>catalytic</note>
    </ligand>
</feature>
<feature type="binding site" evidence="6">
    <location>
        <position position="212"/>
    </location>
    <ligand>
        <name>Mg(2+)</name>
        <dbReference type="ChEBI" id="CHEBI:18420"/>
        <label>1</label>
        <note>catalytic</note>
    </ligand>
</feature>
<dbReference type="GO" id="GO:0007165">
    <property type="term" value="P:signal transduction"/>
    <property type="evidence" value="ECO:0007669"/>
    <property type="project" value="TreeGrafter"/>
</dbReference>
<feature type="binding site" evidence="6">
    <location>
        <position position="91"/>
    </location>
    <ligand>
        <name>Mg(2+)</name>
        <dbReference type="ChEBI" id="CHEBI:18420"/>
        <label>1</label>
        <note>catalytic</note>
    </ligand>
</feature>
<evidence type="ECO:0000313" key="8">
    <source>
        <dbReference type="Proteomes" id="UP000242662"/>
    </source>
</evidence>
<dbReference type="InterPro" id="IPR000760">
    <property type="entry name" value="Inositol_monophosphatase-like"/>
</dbReference>
<dbReference type="AlphaFoldDB" id="A0A1G6KTC2"/>
<dbReference type="InterPro" id="IPR020552">
    <property type="entry name" value="Inositol_monoPase_Li-sen"/>
</dbReference>
<evidence type="ECO:0000256" key="5">
    <source>
        <dbReference type="ARBA" id="ARBA00022842"/>
    </source>
</evidence>
<dbReference type="Gene3D" id="3.30.540.10">
    <property type="entry name" value="Fructose-1,6-Bisphosphatase, subunit A, domain 1"/>
    <property type="match status" value="1"/>
</dbReference>
<evidence type="ECO:0000256" key="1">
    <source>
        <dbReference type="ARBA" id="ARBA00001946"/>
    </source>
</evidence>
<dbReference type="FunFam" id="3.30.540.10:FF:000003">
    <property type="entry name" value="Inositol-1-monophosphatase"/>
    <property type="match status" value="1"/>
</dbReference>
<dbReference type="PRINTS" id="PR00378">
    <property type="entry name" value="LIIMPHPHTASE"/>
</dbReference>
<dbReference type="OrthoDB" id="9772456at2"/>
<feature type="binding site" evidence="6">
    <location>
        <position position="88"/>
    </location>
    <ligand>
        <name>Mg(2+)</name>
        <dbReference type="ChEBI" id="CHEBI:18420"/>
        <label>1</label>
        <note>catalytic</note>
    </ligand>
</feature>
<dbReference type="SUPFAM" id="SSF56655">
    <property type="entry name" value="Carbohydrate phosphatase"/>
    <property type="match status" value="1"/>
</dbReference>
<dbReference type="UniPathway" id="UPA00823">
    <property type="reaction ID" value="UER00788"/>
</dbReference>
<dbReference type="PANTHER" id="PTHR20854">
    <property type="entry name" value="INOSITOL MONOPHOSPHATASE"/>
    <property type="match status" value="1"/>
</dbReference>
<keyword evidence="5 6" id="KW-0460">Magnesium</keyword>
<evidence type="ECO:0000313" key="7">
    <source>
        <dbReference type="EMBL" id="SDC33626.1"/>
    </source>
</evidence>
<dbReference type="Gene3D" id="3.40.190.80">
    <property type="match status" value="1"/>
</dbReference>
<dbReference type="STRING" id="1464122.SAMN05421737_107127"/>
<gene>
    <name evidence="7" type="ORF">SAMN05421737_107127</name>
</gene>
<accession>A0A1G6KTC2</accession>
<name>A0A1G6KTC2_9BACI</name>
<dbReference type="PANTHER" id="PTHR20854:SF4">
    <property type="entry name" value="INOSITOL-1-MONOPHOSPHATASE-RELATED"/>
    <property type="match status" value="1"/>
</dbReference>
<dbReference type="RefSeq" id="WP_090775938.1">
    <property type="nucleotide sequence ID" value="NZ_FMYM01000007.1"/>
</dbReference>
<dbReference type="InterPro" id="IPR020583">
    <property type="entry name" value="Inositol_monoP_metal-BS"/>
</dbReference>
<dbReference type="PRINTS" id="PR00377">
    <property type="entry name" value="IMPHPHTASES"/>
</dbReference>
<evidence type="ECO:0000256" key="6">
    <source>
        <dbReference type="PIRSR" id="PIRSR600760-2"/>
    </source>
</evidence>
<organism evidence="7 8">
    <name type="scientific">Shouchella lonarensis</name>
    <dbReference type="NCBI Taxonomy" id="1464122"/>
    <lineage>
        <taxon>Bacteria</taxon>
        <taxon>Bacillati</taxon>
        <taxon>Bacillota</taxon>
        <taxon>Bacilli</taxon>
        <taxon>Bacillales</taxon>
        <taxon>Bacillaceae</taxon>
        <taxon>Shouchella</taxon>
    </lineage>
</organism>
<keyword evidence="4" id="KW-0378">Hydrolase</keyword>
<dbReference type="CDD" id="cd01637">
    <property type="entry name" value="IMPase_like"/>
    <property type="match status" value="1"/>
</dbReference>
<comment type="pathway">
    <text evidence="2">Polyol metabolism; myo-inositol biosynthesis; myo-inositol from D-glucose 6-phosphate: step 2/2.</text>
</comment>
<evidence type="ECO:0000256" key="3">
    <source>
        <dbReference type="ARBA" id="ARBA00022723"/>
    </source>
</evidence>
<dbReference type="GO" id="GO:0008934">
    <property type="term" value="F:inositol monophosphate 1-phosphatase activity"/>
    <property type="evidence" value="ECO:0007669"/>
    <property type="project" value="TreeGrafter"/>
</dbReference>
<dbReference type="Pfam" id="PF00459">
    <property type="entry name" value="Inositol_P"/>
    <property type="match status" value="1"/>
</dbReference>
<dbReference type="Proteomes" id="UP000242662">
    <property type="component" value="Unassembled WGS sequence"/>
</dbReference>
<sequence>MTATWGNIERQARLWMVEAGDRIKTALTEEVVISEKSGPDDLVTEVDQDIEAFFYEKISEAYPTHHFFGEEGVAQVLSSLEGTVWIVDPIDGTTNFIHQKRGFAISVAVYQGGEGMIGLIYDVMNEEFFHALKGEGAYLNDRLLPKVEQTSLSKAVVGINAGWLVGEHAAALTEVVRTSRGSRSYGSAALEMAYVATNRLNAYMSLNLSPWDYAAGAVILAEVGCKATRLDGTPLSMLEKGSLLASSSNLHEEIRRHLT</sequence>
<keyword evidence="3 6" id="KW-0479">Metal-binding</keyword>
<protein>
    <submittedName>
        <fullName evidence="7">Myo-inositol-1(Or 4)-monophosphatase</fullName>
    </submittedName>
</protein>
<evidence type="ECO:0000256" key="4">
    <source>
        <dbReference type="ARBA" id="ARBA00022801"/>
    </source>
</evidence>
<proteinExistence type="predicted"/>
<dbReference type="EMBL" id="FMYM01000007">
    <property type="protein sequence ID" value="SDC33626.1"/>
    <property type="molecule type" value="Genomic_DNA"/>
</dbReference>
<dbReference type="GO" id="GO:0006021">
    <property type="term" value="P:inositol biosynthetic process"/>
    <property type="evidence" value="ECO:0007669"/>
    <property type="project" value="UniProtKB-UniPathway"/>
</dbReference>
<evidence type="ECO:0000256" key="2">
    <source>
        <dbReference type="ARBA" id="ARBA00005152"/>
    </source>
</evidence>
<reference evidence="8" key="1">
    <citation type="submission" date="2016-09" db="EMBL/GenBank/DDBJ databases">
        <authorList>
            <person name="Varghese N."/>
            <person name="Submissions S."/>
        </authorList>
    </citation>
    <scope>NUCLEOTIDE SEQUENCE [LARGE SCALE GENOMIC DNA]</scope>
    <source>
        <strain evidence="8">25nlg</strain>
    </source>
</reference>
<dbReference type="GO" id="GO:0046854">
    <property type="term" value="P:phosphatidylinositol phosphate biosynthetic process"/>
    <property type="evidence" value="ECO:0007669"/>
    <property type="project" value="InterPro"/>
</dbReference>
<keyword evidence="8" id="KW-1185">Reference proteome</keyword>